<accession>A0A7R9K2I6</accession>
<dbReference type="EMBL" id="OE842744">
    <property type="protein sequence ID" value="CAD7601293.1"/>
    <property type="molecule type" value="Genomic_DNA"/>
</dbReference>
<dbReference type="AlphaFoldDB" id="A0A7R9K2I6"/>
<evidence type="ECO:0000256" key="1">
    <source>
        <dbReference type="SAM" id="MobiDB-lite"/>
    </source>
</evidence>
<sequence length="295" mass="32164">MCPNLECLVVFHLGLSRCVPPWTVSLCPTLDCLVVSQLGMSRCVPLWTVSLCPTLDCLVVSHLGLSRCVPTWTVSLCPNLDCLVVSQLGLSRCVPTWTVSLCPNLDCLVVSQLGLSRCVPTWTVSLSLTSYISKYGDVVTKPPRSHKFGRQNQSGGGYDDEDDDEGGYSYNGYYGGVDAGGDKGNVENTVGYGSIGNRGARGFSAVCTYSQFCEMKLSSELSVRFPIHELEQRVVGMSLSLLFVALYFGWSDALTMCGCLMYLVTQLHSALKSRISARVQHSIVLDFVLYSSFVV</sequence>
<name>A0A7R9K2I6_TIMGE</name>
<feature type="signal peptide" evidence="3">
    <location>
        <begin position="1"/>
        <end position="18"/>
    </location>
</feature>
<evidence type="ECO:0000256" key="2">
    <source>
        <dbReference type="SAM" id="Phobius"/>
    </source>
</evidence>
<proteinExistence type="predicted"/>
<dbReference type="Gene3D" id="3.80.10.10">
    <property type="entry name" value="Ribonuclease Inhibitor"/>
    <property type="match status" value="1"/>
</dbReference>
<keyword evidence="2" id="KW-0472">Membrane</keyword>
<organism evidence="4">
    <name type="scientific">Timema genevievae</name>
    <name type="common">Walking stick</name>
    <dbReference type="NCBI Taxonomy" id="629358"/>
    <lineage>
        <taxon>Eukaryota</taxon>
        <taxon>Metazoa</taxon>
        <taxon>Ecdysozoa</taxon>
        <taxon>Arthropoda</taxon>
        <taxon>Hexapoda</taxon>
        <taxon>Insecta</taxon>
        <taxon>Pterygota</taxon>
        <taxon>Neoptera</taxon>
        <taxon>Polyneoptera</taxon>
        <taxon>Phasmatodea</taxon>
        <taxon>Timematodea</taxon>
        <taxon>Timematoidea</taxon>
        <taxon>Timematidae</taxon>
        <taxon>Timema</taxon>
    </lineage>
</organism>
<feature type="transmembrane region" description="Helical" evidence="2">
    <location>
        <begin position="241"/>
        <end position="264"/>
    </location>
</feature>
<evidence type="ECO:0000313" key="4">
    <source>
        <dbReference type="EMBL" id="CAD7601293.1"/>
    </source>
</evidence>
<evidence type="ECO:0000256" key="3">
    <source>
        <dbReference type="SAM" id="SignalP"/>
    </source>
</evidence>
<dbReference type="SUPFAM" id="SSF52047">
    <property type="entry name" value="RNI-like"/>
    <property type="match status" value="1"/>
</dbReference>
<dbReference type="InterPro" id="IPR032675">
    <property type="entry name" value="LRR_dom_sf"/>
</dbReference>
<gene>
    <name evidence="4" type="ORF">TGEB3V08_LOCUS7897</name>
</gene>
<keyword evidence="3" id="KW-0732">Signal</keyword>
<reference evidence="4" key="1">
    <citation type="submission" date="2020-11" db="EMBL/GenBank/DDBJ databases">
        <authorList>
            <person name="Tran Van P."/>
        </authorList>
    </citation>
    <scope>NUCLEOTIDE SEQUENCE</scope>
</reference>
<keyword evidence="2" id="KW-0812">Transmembrane</keyword>
<feature type="region of interest" description="Disordered" evidence="1">
    <location>
        <begin position="143"/>
        <end position="164"/>
    </location>
</feature>
<keyword evidence="2" id="KW-1133">Transmembrane helix</keyword>
<protein>
    <submittedName>
        <fullName evidence="4">Uncharacterized protein</fullName>
    </submittedName>
</protein>
<feature type="chain" id="PRO_5031167880" evidence="3">
    <location>
        <begin position="19"/>
        <end position="295"/>
    </location>
</feature>